<dbReference type="GO" id="GO:0003677">
    <property type="term" value="F:DNA binding"/>
    <property type="evidence" value="ECO:0007669"/>
    <property type="project" value="UniProtKB-KW"/>
</dbReference>
<feature type="domain" description="SIS" evidence="5">
    <location>
        <begin position="117"/>
        <end position="254"/>
    </location>
</feature>
<dbReference type="PANTHER" id="PTHR30514">
    <property type="entry name" value="GLUCOKINASE"/>
    <property type="match status" value="1"/>
</dbReference>
<dbReference type="InterPro" id="IPR047640">
    <property type="entry name" value="RpiR-like"/>
</dbReference>
<dbReference type="InterPro" id="IPR036388">
    <property type="entry name" value="WH-like_DNA-bd_sf"/>
</dbReference>
<keyword evidence="7" id="KW-1185">Reference proteome</keyword>
<dbReference type="AlphaFoldDB" id="A0A0P1G398"/>
<dbReference type="PANTHER" id="PTHR30514:SF18">
    <property type="entry name" value="RPIR-FAMILY TRANSCRIPTIONAL REGULATOR"/>
    <property type="match status" value="1"/>
</dbReference>
<evidence type="ECO:0000256" key="1">
    <source>
        <dbReference type="ARBA" id="ARBA00023015"/>
    </source>
</evidence>
<sequence>MLPALSPRLQVVAKYILDHPSDFGLDPIRKTARKSGVSTYTLVRLAEHLGFSSYDSLREPFRLALVDTAAPTPQPGWLESLGEKGEIGKTQSEAVQNSLAIVTRSLEHQNPGQMARIVEMLLSARTVYITAVRASYGLAYYLHYVGRMALPSMQLIPRHMNSAIDELHNATSEDVLIAITFDPYSRETVEACAFARARGAKLILLSDSEVISSAFQPDEVMLVTVLSPHHFACYSGATAVIEALVSHLVQQGGPEAMARIKSYETLRSNTDAYSSAPKKH</sequence>
<dbReference type="Gene3D" id="1.10.10.10">
    <property type="entry name" value="Winged helix-like DNA-binding domain superfamily/Winged helix DNA-binding domain"/>
    <property type="match status" value="1"/>
</dbReference>
<dbReference type="PROSITE" id="PS51464">
    <property type="entry name" value="SIS"/>
    <property type="match status" value="1"/>
</dbReference>
<evidence type="ECO:0000313" key="6">
    <source>
        <dbReference type="EMBL" id="CUH76296.1"/>
    </source>
</evidence>
<evidence type="ECO:0000313" key="7">
    <source>
        <dbReference type="Proteomes" id="UP000052022"/>
    </source>
</evidence>
<dbReference type="SUPFAM" id="SSF46689">
    <property type="entry name" value="Homeodomain-like"/>
    <property type="match status" value="1"/>
</dbReference>
<dbReference type="Proteomes" id="UP000052022">
    <property type="component" value="Unassembled WGS sequence"/>
</dbReference>
<dbReference type="InterPro" id="IPR001347">
    <property type="entry name" value="SIS_dom"/>
</dbReference>
<feature type="domain" description="HTH rpiR-type" evidence="4">
    <location>
        <begin position="1"/>
        <end position="68"/>
    </location>
</feature>
<keyword evidence="6" id="KW-0418">Kinase</keyword>
<dbReference type="Gene3D" id="3.40.50.10490">
    <property type="entry name" value="Glucose-6-phosphate isomerase like protein, domain 1"/>
    <property type="match status" value="1"/>
</dbReference>
<dbReference type="InterPro" id="IPR000281">
    <property type="entry name" value="HTH_RpiR"/>
</dbReference>
<name>A0A0P1G398_9RHOB</name>
<keyword evidence="6" id="KW-0808">Transferase</keyword>
<proteinExistence type="predicted"/>
<evidence type="ECO:0000259" key="4">
    <source>
        <dbReference type="PROSITE" id="PS51071"/>
    </source>
</evidence>
<evidence type="ECO:0000256" key="3">
    <source>
        <dbReference type="ARBA" id="ARBA00023163"/>
    </source>
</evidence>
<keyword evidence="2" id="KW-0238">DNA-binding</keyword>
<dbReference type="InterPro" id="IPR046348">
    <property type="entry name" value="SIS_dom_sf"/>
</dbReference>
<dbReference type="GO" id="GO:0003700">
    <property type="term" value="F:DNA-binding transcription factor activity"/>
    <property type="evidence" value="ECO:0007669"/>
    <property type="project" value="InterPro"/>
</dbReference>
<evidence type="ECO:0000259" key="5">
    <source>
        <dbReference type="PROSITE" id="PS51464"/>
    </source>
</evidence>
<dbReference type="RefSeq" id="WP_235811388.1">
    <property type="nucleotide sequence ID" value="NZ_CYSD01000014.1"/>
</dbReference>
<dbReference type="SUPFAM" id="SSF53697">
    <property type="entry name" value="SIS domain"/>
    <property type="match status" value="1"/>
</dbReference>
<dbReference type="PROSITE" id="PS51071">
    <property type="entry name" value="HTH_RPIR"/>
    <property type="match status" value="1"/>
</dbReference>
<protein>
    <submittedName>
        <fullName evidence="6">Bifunctional glucokinase/RpiR family transcriptional regulator</fullName>
    </submittedName>
</protein>
<keyword evidence="3" id="KW-0804">Transcription</keyword>
<gene>
    <name evidence="6" type="ORF">TRM7557_00810</name>
</gene>
<dbReference type="GO" id="GO:0016301">
    <property type="term" value="F:kinase activity"/>
    <property type="evidence" value="ECO:0007669"/>
    <property type="project" value="UniProtKB-KW"/>
</dbReference>
<dbReference type="GO" id="GO:0097367">
    <property type="term" value="F:carbohydrate derivative binding"/>
    <property type="evidence" value="ECO:0007669"/>
    <property type="project" value="InterPro"/>
</dbReference>
<dbReference type="InterPro" id="IPR009057">
    <property type="entry name" value="Homeodomain-like_sf"/>
</dbReference>
<dbReference type="STRING" id="928856.SAMN04488049_112118"/>
<accession>A0A0P1G398</accession>
<evidence type="ECO:0000256" key="2">
    <source>
        <dbReference type="ARBA" id="ARBA00023125"/>
    </source>
</evidence>
<dbReference type="EMBL" id="CYSD01000014">
    <property type="protein sequence ID" value="CUH76296.1"/>
    <property type="molecule type" value="Genomic_DNA"/>
</dbReference>
<dbReference type="Pfam" id="PF01380">
    <property type="entry name" value="SIS"/>
    <property type="match status" value="1"/>
</dbReference>
<reference evidence="6" key="1">
    <citation type="submission" date="2015-09" db="EMBL/GenBank/DDBJ databases">
        <authorList>
            <consortium name="Swine Surveillance"/>
        </authorList>
    </citation>
    <scope>NUCLEOTIDE SEQUENCE [LARGE SCALE GENOMIC DNA]</scope>
    <source>
        <strain evidence="6">CECT 7557</strain>
    </source>
</reference>
<keyword evidence="1" id="KW-0805">Transcription regulation</keyword>
<organism evidence="6 7">
    <name type="scientific">Tritonibacter multivorans</name>
    <dbReference type="NCBI Taxonomy" id="928856"/>
    <lineage>
        <taxon>Bacteria</taxon>
        <taxon>Pseudomonadati</taxon>
        <taxon>Pseudomonadota</taxon>
        <taxon>Alphaproteobacteria</taxon>
        <taxon>Rhodobacterales</taxon>
        <taxon>Paracoccaceae</taxon>
        <taxon>Tritonibacter</taxon>
    </lineage>
</organism>
<dbReference type="CDD" id="cd05013">
    <property type="entry name" value="SIS_RpiR"/>
    <property type="match status" value="1"/>
</dbReference>
<dbReference type="GO" id="GO:1901135">
    <property type="term" value="P:carbohydrate derivative metabolic process"/>
    <property type="evidence" value="ECO:0007669"/>
    <property type="project" value="InterPro"/>
</dbReference>
<dbReference type="InterPro" id="IPR035472">
    <property type="entry name" value="RpiR-like_SIS"/>
</dbReference>